<protein>
    <submittedName>
        <fullName evidence="3">Beta-carotene hydroxylase</fullName>
    </submittedName>
</protein>
<dbReference type="AlphaFoldDB" id="A0A1H2FN52"/>
<keyword evidence="1" id="KW-1133">Transmembrane helix</keyword>
<name>A0A1H2FN52_9PSED</name>
<evidence type="ECO:0000259" key="2">
    <source>
        <dbReference type="Pfam" id="PF00487"/>
    </source>
</evidence>
<dbReference type="STRING" id="364197.SAMN05216296_1701"/>
<feature type="transmembrane region" description="Helical" evidence="1">
    <location>
        <begin position="227"/>
        <end position="249"/>
    </location>
</feature>
<dbReference type="PANTHER" id="PTHR12879:SF8">
    <property type="entry name" value="SPHINGOLIPID DELTA(4)-DESATURASE DES1"/>
    <property type="match status" value="1"/>
</dbReference>
<evidence type="ECO:0000313" key="3">
    <source>
        <dbReference type="EMBL" id="SDU08817.1"/>
    </source>
</evidence>
<evidence type="ECO:0000256" key="1">
    <source>
        <dbReference type="SAM" id="Phobius"/>
    </source>
</evidence>
<evidence type="ECO:0000313" key="4">
    <source>
        <dbReference type="Proteomes" id="UP000243232"/>
    </source>
</evidence>
<dbReference type="GO" id="GO:0042284">
    <property type="term" value="F:sphingolipid delta-4 desaturase activity"/>
    <property type="evidence" value="ECO:0007669"/>
    <property type="project" value="TreeGrafter"/>
</dbReference>
<feature type="domain" description="Fatty acid desaturase" evidence="2">
    <location>
        <begin position="82"/>
        <end position="319"/>
    </location>
</feature>
<dbReference type="Pfam" id="PF00487">
    <property type="entry name" value="FA_desaturase"/>
    <property type="match status" value="1"/>
</dbReference>
<keyword evidence="1" id="KW-0812">Transmembrane</keyword>
<accession>A0A1H2FN52</accession>
<sequence length="336" mass="38372">MADYDTHLARNALRLPRLCRALLLLEAGTGRKSEMEQMNQLDMIATRESKQFIGEFAWPTVLLVLCVSLVCVVTPLLVKAAILPLWLGVLIMALNTYGAYTALHEAVHGTISGRHTGLRWVNEAVGYCAACILGMPLTGHRHEHLTHHRSTNDPAGDPDYVISEMCRSPWHGLRSSALFTYNQLSFFHRYRRDTAPAEQERRFWLEVLLSWTLRLAFIAWLGWDIGLWLLIGGPLLGSVITQYLFSYLVHLPHEAVGRYENTATYLVPGWPGKWVTFAWGYQNYHSVHHLFPRVPFYRYPALFKRIQPIMLSRGAPVYQLGRSGWSLLKPAEQSFE</sequence>
<dbReference type="InterPro" id="IPR005804">
    <property type="entry name" value="FA_desaturase_dom"/>
</dbReference>
<keyword evidence="1" id="KW-0472">Membrane</keyword>
<feature type="transmembrane region" description="Helical" evidence="1">
    <location>
        <begin position="56"/>
        <end position="77"/>
    </location>
</feature>
<feature type="transmembrane region" description="Helical" evidence="1">
    <location>
        <begin position="203"/>
        <end position="221"/>
    </location>
</feature>
<dbReference type="PANTHER" id="PTHR12879">
    <property type="entry name" value="SPHINGOLIPID DELTA 4 DESATURASE/C-4 HYDROXYLASE PROTEIN DES2"/>
    <property type="match status" value="1"/>
</dbReference>
<reference evidence="4" key="1">
    <citation type="submission" date="2016-10" db="EMBL/GenBank/DDBJ databases">
        <authorList>
            <person name="Varghese N."/>
            <person name="Submissions S."/>
        </authorList>
    </citation>
    <scope>NUCLEOTIDE SEQUENCE [LARGE SCALE GENOMIC DNA]</scope>
    <source>
        <strain evidence="4">DSM 17875</strain>
    </source>
</reference>
<dbReference type="EMBL" id="LT629785">
    <property type="protein sequence ID" value="SDU08817.1"/>
    <property type="molecule type" value="Genomic_DNA"/>
</dbReference>
<feature type="transmembrane region" description="Helical" evidence="1">
    <location>
        <begin position="83"/>
        <end position="103"/>
    </location>
</feature>
<keyword evidence="4" id="KW-1185">Reference proteome</keyword>
<dbReference type="Proteomes" id="UP000243232">
    <property type="component" value="Chromosome I"/>
</dbReference>
<dbReference type="GO" id="GO:0046513">
    <property type="term" value="P:ceramide biosynthetic process"/>
    <property type="evidence" value="ECO:0007669"/>
    <property type="project" value="TreeGrafter"/>
</dbReference>
<proteinExistence type="predicted"/>
<dbReference type="GO" id="GO:0016020">
    <property type="term" value="C:membrane"/>
    <property type="evidence" value="ECO:0007669"/>
    <property type="project" value="GOC"/>
</dbReference>
<gene>
    <name evidence="3" type="ORF">SAMN05216296_1701</name>
</gene>
<organism evidence="3 4">
    <name type="scientific">Pseudomonas pohangensis</name>
    <dbReference type="NCBI Taxonomy" id="364197"/>
    <lineage>
        <taxon>Bacteria</taxon>
        <taxon>Pseudomonadati</taxon>
        <taxon>Pseudomonadota</taxon>
        <taxon>Gammaproteobacteria</taxon>
        <taxon>Pseudomonadales</taxon>
        <taxon>Pseudomonadaceae</taxon>
        <taxon>Pseudomonas</taxon>
    </lineage>
</organism>